<reference evidence="1 2" key="1">
    <citation type="submission" date="2016-12" db="EMBL/GenBank/DDBJ databases">
        <authorList>
            <person name="Song W.-J."/>
            <person name="Kurnit D.M."/>
        </authorList>
    </citation>
    <scope>NUCLEOTIDE SEQUENCE [LARGE SCALE GENOMIC DNA]</scope>
    <source>
        <strain evidence="1 2">175</strain>
    </source>
</reference>
<dbReference type="OrthoDB" id="7486720at2"/>
<dbReference type="PANTHER" id="PTHR46682">
    <property type="entry name" value="ADHESION G-PROTEIN COUPLED RECEPTOR V1"/>
    <property type="match status" value="1"/>
</dbReference>
<dbReference type="AlphaFoldDB" id="A0A1Y6CUM6"/>
<name>A0A1Y6CUM6_9GAMM</name>
<dbReference type="RefSeq" id="WP_085211660.1">
    <property type="nucleotide sequence ID" value="NZ_FXAM01000001.1"/>
</dbReference>
<dbReference type="EMBL" id="FXAM01000001">
    <property type="protein sequence ID" value="SMF94359.1"/>
    <property type="molecule type" value="Genomic_DNA"/>
</dbReference>
<dbReference type="InterPro" id="IPR026919">
    <property type="entry name" value="ADGRV1"/>
</dbReference>
<evidence type="ECO:0008006" key="3">
    <source>
        <dbReference type="Google" id="ProtNLM"/>
    </source>
</evidence>
<dbReference type="Proteomes" id="UP000192923">
    <property type="component" value="Unassembled WGS sequence"/>
</dbReference>
<accession>A0A1Y6CUM6</accession>
<gene>
    <name evidence="1" type="ORF">SAMN02949497_1670</name>
</gene>
<proteinExistence type="predicted"/>
<keyword evidence="2" id="KW-1185">Reference proteome</keyword>
<dbReference type="GO" id="GO:0004930">
    <property type="term" value="F:G protein-coupled receptor activity"/>
    <property type="evidence" value="ECO:0007669"/>
    <property type="project" value="InterPro"/>
</dbReference>
<evidence type="ECO:0000313" key="2">
    <source>
        <dbReference type="Proteomes" id="UP000192923"/>
    </source>
</evidence>
<dbReference type="PANTHER" id="PTHR46682:SF1">
    <property type="entry name" value="ADHESION G-PROTEIN COUPLED RECEPTOR V1"/>
    <property type="match status" value="1"/>
</dbReference>
<dbReference type="InterPro" id="IPR038081">
    <property type="entry name" value="CalX-like_sf"/>
</dbReference>
<sequence>MDSIVFPDIPTSIRRPGAYIGVYGPWTGAPATRSTSGGGCSLSIAATDADKFEGDDGATDFTFTVTRTGPTTSDVSVDWAVSGSGGNPATGADFVGGAFPAGTLTIPAGQTSGVIAVQVQGDTDVEPDQGFTVTLSNPTYQP</sequence>
<dbReference type="Gene3D" id="2.60.40.2030">
    <property type="match status" value="1"/>
</dbReference>
<dbReference type="GO" id="GO:0016020">
    <property type="term" value="C:membrane"/>
    <property type="evidence" value="ECO:0007669"/>
    <property type="project" value="InterPro"/>
</dbReference>
<dbReference type="STRING" id="1760988.SAMN02949497_1670"/>
<dbReference type="SUPFAM" id="SSF141072">
    <property type="entry name" value="CalX-like"/>
    <property type="match status" value="1"/>
</dbReference>
<protein>
    <recommendedName>
        <fullName evidence="3">Calx-beta domain-containing protein</fullName>
    </recommendedName>
</protein>
<organism evidence="1 2">
    <name type="scientific">Methylomagnum ishizawai</name>
    <dbReference type="NCBI Taxonomy" id="1760988"/>
    <lineage>
        <taxon>Bacteria</taxon>
        <taxon>Pseudomonadati</taxon>
        <taxon>Pseudomonadota</taxon>
        <taxon>Gammaproteobacteria</taxon>
        <taxon>Methylococcales</taxon>
        <taxon>Methylococcaceae</taxon>
        <taxon>Methylomagnum</taxon>
    </lineage>
</organism>
<evidence type="ECO:0000313" key="1">
    <source>
        <dbReference type="EMBL" id="SMF94359.1"/>
    </source>
</evidence>